<dbReference type="GO" id="GO:0009506">
    <property type="term" value="C:plasmodesma"/>
    <property type="evidence" value="ECO:0007669"/>
    <property type="project" value="UniProtKB-ARBA"/>
</dbReference>
<evidence type="ECO:0000256" key="4">
    <source>
        <dbReference type="ARBA" id="ARBA00022729"/>
    </source>
</evidence>
<feature type="domain" description="X8" evidence="10">
    <location>
        <begin position="174"/>
        <end position="259"/>
    </location>
</feature>
<protein>
    <recommendedName>
        <fullName evidence="10">X8 domain-containing protein</fullName>
    </recommendedName>
</protein>
<accession>A0A9D4Z947</accession>
<gene>
    <name evidence="11" type="ORF">GOP47_0018798</name>
</gene>
<evidence type="ECO:0000256" key="7">
    <source>
        <dbReference type="ARBA" id="ARBA00023180"/>
    </source>
</evidence>
<sequence>MVAHLLRCHTSSSCLLLLLLFLCFAGVSSKVQVLGAAFSPRNCTTFLCKEFPTAIDKKPDQELAHIINDPADSIPTHWKMSLKESMLGESTYTKPQRRPRRICWGGYVPIRASDFSNDVDFPMPSNESVDVPSFATASPALPWSPSSTSSSSSSSSSSLAKSSTMPVVKASDRYWCIARPWANPNVLQAALDWACGIGGADCTMIQLGEPCYVPNTLISHTSFAFNSYFQTHQQATGTCDFAGTAMITNEDPSYPGCNYPFRQGQVGAPLISKGSKAREVMQRAPILCQILPALQCHLPGGWLQLISESGAATCQAAIEARILRLSINASLWTYPAGPWFSKVFIPKFEKWKMAPKDVLFTMGLQVRVQ</sequence>
<keyword evidence="6" id="KW-1015">Disulfide bond</keyword>
<dbReference type="OrthoDB" id="2019109at2759"/>
<dbReference type="InterPro" id="IPR044788">
    <property type="entry name" value="X8_dom_prot"/>
</dbReference>
<keyword evidence="7" id="KW-0325">Glycoprotein</keyword>
<dbReference type="GO" id="GO:0005886">
    <property type="term" value="C:plasma membrane"/>
    <property type="evidence" value="ECO:0007669"/>
    <property type="project" value="UniProtKB-SubCell"/>
</dbReference>
<dbReference type="GO" id="GO:0098552">
    <property type="term" value="C:side of membrane"/>
    <property type="evidence" value="ECO:0007669"/>
    <property type="project" value="UniProtKB-KW"/>
</dbReference>
<dbReference type="InterPro" id="IPR012946">
    <property type="entry name" value="X8"/>
</dbReference>
<dbReference type="Pfam" id="PF07983">
    <property type="entry name" value="X8"/>
    <property type="match status" value="1"/>
</dbReference>
<comment type="subcellular location">
    <subcellularLocation>
        <location evidence="1">Cell membrane</location>
        <topology evidence="1">Lipid-anchor</topology>
        <topology evidence="1">GPI-anchor</topology>
    </subcellularLocation>
</comment>
<keyword evidence="2" id="KW-1003">Cell membrane</keyword>
<evidence type="ECO:0000256" key="8">
    <source>
        <dbReference type="SAM" id="MobiDB-lite"/>
    </source>
</evidence>
<comment type="caution">
    <text evidence="11">The sequence shown here is derived from an EMBL/GenBank/DDBJ whole genome shotgun (WGS) entry which is preliminary data.</text>
</comment>
<dbReference type="PANTHER" id="PTHR31044:SF52">
    <property type="entry name" value="OS01G0631500 PROTEIN"/>
    <property type="match status" value="1"/>
</dbReference>
<dbReference type="AlphaFoldDB" id="A0A9D4Z947"/>
<keyword evidence="5" id="KW-0472">Membrane</keyword>
<keyword evidence="4 9" id="KW-0732">Signal</keyword>
<evidence type="ECO:0000256" key="6">
    <source>
        <dbReference type="ARBA" id="ARBA00023157"/>
    </source>
</evidence>
<organism evidence="11 12">
    <name type="scientific">Adiantum capillus-veneris</name>
    <name type="common">Maidenhair fern</name>
    <dbReference type="NCBI Taxonomy" id="13818"/>
    <lineage>
        <taxon>Eukaryota</taxon>
        <taxon>Viridiplantae</taxon>
        <taxon>Streptophyta</taxon>
        <taxon>Embryophyta</taxon>
        <taxon>Tracheophyta</taxon>
        <taxon>Polypodiopsida</taxon>
        <taxon>Polypodiidae</taxon>
        <taxon>Polypodiales</taxon>
        <taxon>Pteridineae</taxon>
        <taxon>Pteridaceae</taxon>
        <taxon>Vittarioideae</taxon>
        <taxon>Adiantum</taxon>
    </lineage>
</organism>
<evidence type="ECO:0000256" key="5">
    <source>
        <dbReference type="ARBA" id="ARBA00023136"/>
    </source>
</evidence>
<feature type="signal peptide" evidence="9">
    <location>
        <begin position="1"/>
        <end position="29"/>
    </location>
</feature>
<dbReference type="PANTHER" id="PTHR31044">
    <property type="entry name" value="BETA-1,3 GLUCANASE"/>
    <property type="match status" value="1"/>
</dbReference>
<evidence type="ECO:0000256" key="9">
    <source>
        <dbReference type="SAM" id="SignalP"/>
    </source>
</evidence>
<evidence type="ECO:0000259" key="10">
    <source>
        <dbReference type="SMART" id="SM00768"/>
    </source>
</evidence>
<dbReference type="SMART" id="SM00768">
    <property type="entry name" value="X8"/>
    <property type="match status" value="1"/>
</dbReference>
<keyword evidence="12" id="KW-1185">Reference proteome</keyword>
<dbReference type="EMBL" id="JABFUD020000018">
    <property type="protein sequence ID" value="KAI5066174.1"/>
    <property type="molecule type" value="Genomic_DNA"/>
</dbReference>
<feature type="chain" id="PRO_5038672143" description="X8 domain-containing protein" evidence="9">
    <location>
        <begin position="30"/>
        <end position="369"/>
    </location>
</feature>
<evidence type="ECO:0000313" key="11">
    <source>
        <dbReference type="EMBL" id="KAI5066174.1"/>
    </source>
</evidence>
<keyword evidence="3" id="KW-0336">GPI-anchor</keyword>
<reference evidence="11" key="1">
    <citation type="submission" date="2021-01" db="EMBL/GenBank/DDBJ databases">
        <title>Adiantum capillus-veneris genome.</title>
        <authorList>
            <person name="Fang Y."/>
            <person name="Liao Q."/>
        </authorList>
    </citation>
    <scope>NUCLEOTIDE SEQUENCE</scope>
    <source>
        <strain evidence="11">H3</strain>
        <tissue evidence="11">Leaf</tissue>
    </source>
</reference>
<evidence type="ECO:0000256" key="1">
    <source>
        <dbReference type="ARBA" id="ARBA00004609"/>
    </source>
</evidence>
<evidence type="ECO:0000256" key="2">
    <source>
        <dbReference type="ARBA" id="ARBA00022475"/>
    </source>
</evidence>
<name>A0A9D4Z947_ADICA</name>
<proteinExistence type="predicted"/>
<evidence type="ECO:0000313" key="12">
    <source>
        <dbReference type="Proteomes" id="UP000886520"/>
    </source>
</evidence>
<dbReference type="Proteomes" id="UP000886520">
    <property type="component" value="Chromosome 18"/>
</dbReference>
<evidence type="ECO:0000256" key="3">
    <source>
        <dbReference type="ARBA" id="ARBA00022622"/>
    </source>
</evidence>
<keyword evidence="3" id="KW-0449">Lipoprotein</keyword>
<feature type="region of interest" description="Disordered" evidence="8">
    <location>
        <begin position="143"/>
        <end position="162"/>
    </location>
</feature>
<dbReference type="Gene3D" id="1.20.58.1040">
    <property type="match status" value="1"/>
</dbReference>
<dbReference type="FunFam" id="1.20.58.1040:FF:000001">
    <property type="entry name" value="Glucan endo-1,3-beta-glucosidase 4"/>
    <property type="match status" value="1"/>
</dbReference>